<dbReference type="EMBL" id="VSSQ01115694">
    <property type="protein sequence ID" value="MPN51015.1"/>
    <property type="molecule type" value="Genomic_DNA"/>
</dbReference>
<comment type="caution">
    <text evidence="1">The sequence shown here is derived from an EMBL/GenBank/DDBJ whole genome shotgun (WGS) entry which is preliminary data.</text>
</comment>
<organism evidence="1">
    <name type="scientific">bioreactor metagenome</name>
    <dbReference type="NCBI Taxonomy" id="1076179"/>
    <lineage>
        <taxon>unclassified sequences</taxon>
        <taxon>metagenomes</taxon>
        <taxon>ecological metagenomes</taxon>
    </lineage>
</organism>
<sequence>MAVGGESAAIVTRAGAGVVATPCDPVDIAQKALAMSRKSPAELAEYGGNGLRFYQDFMSQDHGIAQVSELINTLCGKRTEVPDGL</sequence>
<evidence type="ECO:0000313" key="1">
    <source>
        <dbReference type="EMBL" id="MPN51015.1"/>
    </source>
</evidence>
<name>A0A645IIA2_9ZZZZ</name>
<accession>A0A645IIA2</accession>
<reference evidence="1" key="1">
    <citation type="submission" date="2019-08" db="EMBL/GenBank/DDBJ databases">
        <authorList>
            <person name="Kucharzyk K."/>
            <person name="Murdoch R.W."/>
            <person name="Higgins S."/>
            <person name="Loffler F."/>
        </authorList>
    </citation>
    <scope>NUCLEOTIDE SEQUENCE</scope>
</reference>
<evidence type="ECO:0008006" key="2">
    <source>
        <dbReference type="Google" id="ProtNLM"/>
    </source>
</evidence>
<proteinExistence type="predicted"/>
<protein>
    <recommendedName>
        <fullName evidence="2">Glycosyl transferase family 1 domain-containing protein</fullName>
    </recommendedName>
</protein>
<gene>
    <name evidence="1" type="ORF">SDC9_198656</name>
</gene>
<dbReference type="AlphaFoldDB" id="A0A645IIA2"/>